<accession>A0A3B1A468</accession>
<sequence length="312" mass="34159">MERFLFAQSENSDWSDAIDECFNQLGSLPDEATLGFIYVTDRHAQHLGNILRKIKTLTLIDDWVGTVGIAVCATRKEFIEQHAIVLLITDIPKQDYTVFDSPKHIPPQLVNDEVQVAVVHGDPRNGELPNIIHKLPEDIGNGYLIGGLTSSDNYHYQIAGEINEGMLSGVLFTDSVSLVSGISQGCSPIGKAHTITESDSNIVVHLDNRPALDVMKEEIGEVLARDLDRIGGYIFAGFPISGSDTGDYTVRNLMGIDTDSGAIAIGEYIRPDSTMIFCKRDGGTAVQDLQKMVTKLSKRAKSRIKGGLYFTC</sequence>
<dbReference type="InterPro" id="IPR019494">
    <property type="entry name" value="FIST_C"/>
</dbReference>
<dbReference type="InterPro" id="IPR013702">
    <property type="entry name" value="FIST_domain_N"/>
</dbReference>
<organism evidence="2">
    <name type="scientific">hydrothermal vent metagenome</name>
    <dbReference type="NCBI Taxonomy" id="652676"/>
    <lineage>
        <taxon>unclassified sequences</taxon>
        <taxon>metagenomes</taxon>
        <taxon>ecological metagenomes</taxon>
    </lineage>
</organism>
<gene>
    <name evidence="2" type="ORF">MNBD_GAMMA21-130</name>
</gene>
<dbReference type="EMBL" id="UOFR01000076">
    <property type="protein sequence ID" value="VAX00529.1"/>
    <property type="molecule type" value="Genomic_DNA"/>
</dbReference>
<name>A0A3B1A468_9ZZZZ</name>
<protein>
    <recommendedName>
        <fullName evidence="1">FIST domain-containing protein</fullName>
    </recommendedName>
</protein>
<evidence type="ECO:0000313" key="2">
    <source>
        <dbReference type="EMBL" id="VAX00529.1"/>
    </source>
</evidence>
<dbReference type="AlphaFoldDB" id="A0A3B1A468"/>
<evidence type="ECO:0000259" key="1">
    <source>
        <dbReference type="SMART" id="SM00897"/>
    </source>
</evidence>
<dbReference type="Pfam" id="PF08495">
    <property type="entry name" value="FIST"/>
    <property type="match status" value="1"/>
</dbReference>
<dbReference type="SMART" id="SM00897">
    <property type="entry name" value="FIST"/>
    <property type="match status" value="1"/>
</dbReference>
<feature type="non-terminal residue" evidence="2">
    <location>
        <position position="312"/>
    </location>
</feature>
<feature type="domain" description="FIST" evidence="1">
    <location>
        <begin position="31"/>
        <end position="210"/>
    </location>
</feature>
<dbReference type="Pfam" id="PF10442">
    <property type="entry name" value="FIST_C"/>
    <property type="match status" value="1"/>
</dbReference>
<reference evidence="2" key="1">
    <citation type="submission" date="2018-06" db="EMBL/GenBank/DDBJ databases">
        <authorList>
            <person name="Zhirakovskaya E."/>
        </authorList>
    </citation>
    <scope>NUCLEOTIDE SEQUENCE</scope>
</reference>
<proteinExistence type="predicted"/>